<proteinExistence type="predicted"/>
<dbReference type="GeneID" id="132712532"/>
<gene>
    <name evidence="4" type="primary">LOC132712532</name>
</gene>
<keyword evidence="1" id="KW-0732">Signal</keyword>
<dbReference type="Proteomes" id="UP001652622">
    <property type="component" value="Unplaced"/>
</dbReference>
<evidence type="ECO:0000313" key="3">
    <source>
        <dbReference type="Proteomes" id="UP001652622"/>
    </source>
</evidence>
<reference evidence="4" key="1">
    <citation type="submission" date="2025-08" db="UniProtKB">
        <authorList>
            <consortium name="RefSeq"/>
        </authorList>
    </citation>
    <scope>IDENTIFICATION</scope>
    <source>
        <tissue evidence="4">Blood</tissue>
    </source>
</reference>
<dbReference type="SUPFAM" id="SSF63712">
    <property type="entry name" value="Nicotinic receptor ligand binding domain-like"/>
    <property type="match status" value="1"/>
</dbReference>
<feature type="chain" id="PRO_5047433812" evidence="1">
    <location>
        <begin position="24"/>
        <end position="86"/>
    </location>
</feature>
<sequence>MDTDSSARLLAFFFFLFFPDSEGGLHQRQLLKDLMEDYLPLERPVGDDAQAITVHFTLSLMQIMDLDEKNQVLITNVWLQMFSNPV</sequence>
<dbReference type="Pfam" id="PF02931">
    <property type="entry name" value="Neur_chan_LBD"/>
    <property type="match status" value="1"/>
</dbReference>
<dbReference type="Gene3D" id="2.70.170.10">
    <property type="entry name" value="Neurotransmitter-gated ion-channel ligand-binding domain"/>
    <property type="match status" value="1"/>
</dbReference>
<keyword evidence="3" id="KW-1185">Reference proteome</keyword>
<organism evidence="3 4">
    <name type="scientific">Pantherophis guttatus</name>
    <name type="common">Corn snake</name>
    <name type="synonym">Elaphe guttata</name>
    <dbReference type="NCBI Taxonomy" id="94885"/>
    <lineage>
        <taxon>Eukaryota</taxon>
        <taxon>Metazoa</taxon>
        <taxon>Chordata</taxon>
        <taxon>Craniata</taxon>
        <taxon>Vertebrata</taxon>
        <taxon>Euteleostomi</taxon>
        <taxon>Lepidosauria</taxon>
        <taxon>Squamata</taxon>
        <taxon>Bifurcata</taxon>
        <taxon>Unidentata</taxon>
        <taxon>Episquamata</taxon>
        <taxon>Toxicofera</taxon>
        <taxon>Serpentes</taxon>
        <taxon>Colubroidea</taxon>
        <taxon>Colubridae</taxon>
        <taxon>Colubrinae</taxon>
        <taxon>Pantherophis</taxon>
    </lineage>
</organism>
<accession>A0ABM3ZPK2</accession>
<feature type="signal peptide" evidence="1">
    <location>
        <begin position="1"/>
        <end position="23"/>
    </location>
</feature>
<dbReference type="InterPro" id="IPR006202">
    <property type="entry name" value="Neur_chan_lig-bd"/>
</dbReference>
<evidence type="ECO:0000313" key="4">
    <source>
        <dbReference type="RefSeq" id="XP_060550284.1"/>
    </source>
</evidence>
<dbReference type="InterPro" id="IPR036734">
    <property type="entry name" value="Neur_chan_lig-bd_sf"/>
</dbReference>
<dbReference type="RefSeq" id="XP_060550284.1">
    <property type="nucleotide sequence ID" value="XM_060694301.1"/>
</dbReference>
<protein>
    <submittedName>
        <fullName evidence="4">Neuronal acetylcholine receptor subunit alpha-7-like</fullName>
    </submittedName>
</protein>
<feature type="domain" description="Neurotransmitter-gated ion-channel ligand-binding" evidence="2">
    <location>
        <begin position="28"/>
        <end position="81"/>
    </location>
</feature>
<name>A0ABM3ZPK2_PANGU</name>
<evidence type="ECO:0000259" key="2">
    <source>
        <dbReference type="Pfam" id="PF02931"/>
    </source>
</evidence>
<evidence type="ECO:0000256" key="1">
    <source>
        <dbReference type="SAM" id="SignalP"/>
    </source>
</evidence>